<dbReference type="eggNOG" id="COG0277">
    <property type="taxonomic scope" value="Bacteria"/>
</dbReference>
<dbReference type="InterPro" id="IPR007173">
    <property type="entry name" value="ALO_C"/>
</dbReference>
<proteinExistence type="predicted"/>
<dbReference type="SUPFAM" id="SSF51419">
    <property type="entry name" value="PLP-binding barrel"/>
    <property type="match status" value="1"/>
</dbReference>
<dbReference type="InterPro" id="IPR016171">
    <property type="entry name" value="Vanillyl_alc_oxidase_C-sub2"/>
</dbReference>
<protein>
    <submittedName>
        <fullName evidence="3">D-arabinono-1,4-lactone oxidase</fullName>
    </submittedName>
</protein>
<dbReference type="Proteomes" id="UP000004208">
    <property type="component" value="Unassembled WGS sequence"/>
</dbReference>
<dbReference type="GO" id="GO:0016020">
    <property type="term" value="C:membrane"/>
    <property type="evidence" value="ECO:0007669"/>
    <property type="project" value="InterPro"/>
</dbReference>
<dbReference type="Gene3D" id="1.10.45.10">
    <property type="entry name" value="Vanillyl-alcohol Oxidase, Chain A, domain 4"/>
    <property type="match status" value="1"/>
</dbReference>
<evidence type="ECO:0000259" key="2">
    <source>
        <dbReference type="Pfam" id="PF04030"/>
    </source>
</evidence>
<dbReference type="GO" id="GO:0003885">
    <property type="term" value="F:D-arabinono-1,4-lactone oxidase activity"/>
    <property type="evidence" value="ECO:0007669"/>
    <property type="project" value="InterPro"/>
</dbReference>
<accession>D7WC23</accession>
<dbReference type="Pfam" id="PF04030">
    <property type="entry name" value="ALO"/>
    <property type="match status" value="1"/>
</dbReference>
<dbReference type="eggNOG" id="COG3616">
    <property type="taxonomic scope" value="Bacteria"/>
</dbReference>
<evidence type="ECO:0000313" key="3">
    <source>
        <dbReference type="EMBL" id="EFK54652.1"/>
    </source>
</evidence>
<gene>
    <name evidence="3" type="ORF">HMPREF0291_11032</name>
</gene>
<sequence>MPSTVTRPSQTLLSIVPSLISAGRAVALCAAVDIAAFDYNASQMTSRARGLPIRVASKSLRSVAALRRALSHDGYRGILAYSVPEAINLAREGFDDIVVAYPSVNKVALAELAADASLRGTITVMVDCVAHLDLIRAAPFLNGVAADAMAANRYRSRAHEVFATPRRVKFHEMEVAVPLEAGPETVREIRRELDKRGWIIPFPLELRSTAADDVALSTSTGRESMYIAFHVPKAMNPHDYFPHLEPILKAADGRPHWGKMHTMGREDFAKTYPRFDEFCSLREQMDPDRTFGSEHLTRLFG</sequence>
<reference evidence="3" key="1">
    <citation type="submission" date="2010-06" db="EMBL/GenBank/DDBJ databases">
        <authorList>
            <person name="Muzny D."/>
            <person name="Qin X."/>
            <person name="Buhay C."/>
            <person name="Dugan-Rocha S."/>
            <person name="Ding Y."/>
            <person name="Chen G."/>
            <person name="Hawes A."/>
            <person name="Holder M."/>
            <person name="Jhangiani S."/>
            <person name="Johnson A."/>
            <person name="Khan Z."/>
            <person name="Li Z."/>
            <person name="Liu W."/>
            <person name="Liu X."/>
            <person name="Perez L."/>
            <person name="Shen H."/>
            <person name="Wang Q."/>
            <person name="Watt J."/>
            <person name="Xi L."/>
            <person name="Xin Y."/>
            <person name="Zhou J."/>
            <person name="Deng J."/>
            <person name="Jiang H."/>
            <person name="Liu Y."/>
            <person name="Qu J."/>
            <person name="Song X.-Z."/>
            <person name="Zhang L."/>
            <person name="Villasana D."/>
            <person name="Johnson A."/>
            <person name="Liu J."/>
            <person name="Liyanage D."/>
            <person name="Lorensuhewa L."/>
            <person name="Robinson T."/>
            <person name="Song A."/>
            <person name="Song B.-B."/>
            <person name="Dinh H."/>
            <person name="Thornton R."/>
            <person name="Coyle M."/>
            <person name="Francisco L."/>
            <person name="Jackson L."/>
            <person name="Javaid M."/>
            <person name="Korchina V."/>
            <person name="Kovar C."/>
            <person name="Mata R."/>
            <person name="Mathew T."/>
            <person name="Ngo R."/>
            <person name="Nguyen L."/>
            <person name="Nguyen N."/>
            <person name="Okwuonu G."/>
            <person name="Ongeri F."/>
            <person name="Pham C."/>
            <person name="Simmons D."/>
            <person name="Wilczek-Boney K."/>
            <person name="Hale W."/>
            <person name="Jakkamsetti A."/>
            <person name="Pham P."/>
            <person name="Ruth R."/>
            <person name="San Lucas F."/>
            <person name="Warren J."/>
            <person name="Zhang J."/>
            <person name="Zhao Z."/>
            <person name="Zhou C."/>
            <person name="Zhu D."/>
            <person name="Lee S."/>
            <person name="Bess C."/>
            <person name="Blankenburg K."/>
            <person name="Forbes L."/>
            <person name="Fu Q."/>
            <person name="Gubbala S."/>
            <person name="Hirani K."/>
            <person name="Jayaseelan J.C."/>
            <person name="Lara F."/>
            <person name="Munidasa M."/>
            <person name="Palculict T."/>
            <person name="Patil S."/>
            <person name="Pu L.-L."/>
            <person name="Saada N."/>
            <person name="Tang L."/>
            <person name="Weissenberger G."/>
            <person name="Zhu Y."/>
            <person name="Hemphill L."/>
            <person name="Shang Y."/>
            <person name="Youmans B."/>
            <person name="Ayvaz T."/>
            <person name="Ross M."/>
            <person name="Santibanez J."/>
            <person name="Aqrawi P."/>
            <person name="Gross S."/>
            <person name="Joshi V."/>
            <person name="Fowler G."/>
            <person name="Nazareth L."/>
            <person name="Reid J."/>
            <person name="Worley K."/>
            <person name="Petrosino J."/>
            <person name="Highlander S."/>
            <person name="Gibbs R."/>
        </authorList>
    </citation>
    <scope>NUCLEOTIDE SEQUENCE [LARGE SCALE GENOMIC DNA]</scope>
    <source>
        <strain evidence="3">ATCC 33030</strain>
    </source>
</reference>
<organism evidence="3 4">
    <name type="scientific">Corynebacterium genitalium ATCC 33030</name>
    <dbReference type="NCBI Taxonomy" id="585529"/>
    <lineage>
        <taxon>Bacteria</taxon>
        <taxon>Bacillati</taxon>
        <taxon>Actinomycetota</taxon>
        <taxon>Actinomycetes</taxon>
        <taxon>Mycobacteriales</taxon>
        <taxon>Corynebacteriaceae</taxon>
        <taxon>Corynebacterium</taxon>
    </lineage>
</organism>
<name>D7WC23_9CORY</name>
<keyword evidence="1" id="KW-0560">Oxidoreductase</keyword>
<evidence type="ECO:0000313" key="4">
    <source>
        <dbReference type="Proteomes" id="UP000004208"/>
    </source>
</evidence>
<dbReference type="GO" id="GO:0080049">
    <property type="term" value="F:L-gulono-1,4-lactone dehydrogenase activity"/>
    <property type="evidence" value="ECO:0007669"/>
    <property type="project" value="TreeGrafter"/>
</dbReference>
<dbReference type="OrthoDB" id="9800184at2"/>
<dbReference type="InterPro" id="IPR010031">
    <property type="entry name" value="FAD_lactone_oxidase-like"/>
</dbReference>
<dbReference type="PANTHER" id="PTHR43762">
    <property type="entry name" value="L-GULONOLACTONE OXIDASE"/>
    <property type="match status" value="1"/>
</dbReference>
<dbReference type="InterPro" id="IPR029066">
    <property type="entry name" value="PLP-binding_barrel"/>
</dbReference>
<feature type="domain" description="D-arabinono-1,4-lactone oxidase C-terminal" evidence="2">
    <location>
        <begin position="136"/>
        <end position="298"/>
    </location>
</feature>
<dbReference type="STRING" id="585529.HMPREF0291_11032"/>
<dbReference type="AlphaFoldDB" id="D7WC23"/>
<dbReference type="PANTHER" id="PTHR43762:SF1">
    <property type="entry name" value="D-ARABINONO-1,4-LACTONE OXIDASE"/>
    <property type="match status" value="1"/>
</dbReference>
<keyword evidence="4" id="KW-1185">Reference proteome</keyword>
<dbReference type="Gene3D" id="3.20.20.10">
    <property type="entry name" value="Alanine racemase"/>
    <property type="match status" value="1"/>
</dbReference>
<evidence type="ECO:0000256" key="1">
    <source>
        <dbReference type="ARBA" id="ARBA00023002"/>
    </source>
</evidence>
<comment type="caution">
    <text evidence="3">The sequence shown here is derived from an EMBL/GenBank/DDBJ whole genome shotgun (WGS) entry which is preliminary data.</text>
</comment>
<dbReference type="EMBL" id="ACLJ02000002">
    <property type="protein sequence ID" value="EFK54652.1"/>
    <property type="molecule type" value="Genomic_DNA"/>
</dbReference>
<dbReference type="Gene3D" id="3.30.70.2520">
    <property type="match status" value="1"/>
</dbReference>
<dbReference type="RefSeq" id="WP_005289016.1">
    <property type="nucleotide sequence ID" value="NZ_CM000961.1"/>
</dbReference>
<dbReference type="HOGENOM" id="CLU_923515_0_0_11"/>